<dbReference type="InterPro" id="IPR019546">
    <property type="entry name" value="TAT_signal_bac_arc"/>
</dbReference>
<proteinExistence type="predicted"/>
<dbReference type="RefSeq" id="WP_116007097.1">
    <property type="nucleotide sequence ID" value="NZ_QUOU01000001.1"/>
</dbReference>
<dbReference type="Proteomes" id="UP000256478">
    <property type="component" value="Unassembled WGS sequence"/>
</dbReference>
<dbReference type="PROSITE" id="PS51318">
    <property type="entry name" value="TAT"/>
    <property type="match status" value="1"/>
</dbReference>
<dbReference type="EMBL" id="QUOU01000001">
    <property type="protein sequence ID" value="REL25975.1"/>
    <property type="molecule type" value="Genomic_DNA"/>
</dbReference>
<dbReference type="InterPro" id="IPR006311">
    <property type="entry name" value="TAT_signal"/>
</dbReference>
<dbReference type="InterPro" id="IPR012368">
    <property type="entry name" value="OxRdtase_Mopterin-bd_su_IorB"/>
</dbReference>
<dbReference type="SUPFAM" id="SSF56003">
    <property type="entry name" value="Molybdenum cofactor-binding domain"/>
    <property type="match status" value="2"/>
</dbReference>
<evidence type="ECO:0000256" key="1">
    <source>
        <dbReference type="ARBA" id="ARBA00022729"/>
    </source>
</evidence>
<comment type="caution">
    <text evidence="3">The sequence shown here is derived from an EMBL/GenBank/DDBJ whole genome shotgun (WGS) entry which is preliminary data.</text>
</comment>
<dbReference type="PIRSF" id="PIRSF036389">
    <property type="entry name" value="IOR_B"/>
    <property type="match status" value="1"/>
</dbReference>
<accession>A0A3E0TPS2</accession>
<dbReference type="PANTHER" id="PTHR47495">
    <property type="entry name" value="ALDEHYDE DEHYDROGENASE"/>
    <property type="match status" value="1"/>
</dbReference>
<keyword evidence="1" id="KW-0732">Signal</keyword>
<dbReference type="Pfam" id="PF02738">
    <property type="entry name" value="MoCoBD_1"/>
    <property type="match status" value="1"/>
</dbReference>
<reference evidence="3 4" key="1">
    <citation type="submission" date="2018-08" db="EMBL/GenBank/DDBJ databases">
        <title>Thalassotalea euphylliae genome.</title>
        <authorList>
            <person name="Summers S."/>
            <person name="Rice S.A."/>
            <person name="Freckelton M.L."/>
            <person name="Nedved B.T."/>
            <person name="Hadfield M.G."/>
        </authorList>
    </citation>
    <scope>NUCLEOTIDE SEQUENCE [LARGE SCALE GENOMIC DNA]</scope>
    <source>
        <strain evidence="3 4">H1</strain>
    </source>
</reference>
<evidence type="ECO:0000313" key="4">
    <source>
        <dbReference type="Proteomes" id="UP000256478"/>
    </source>
</evidence>
<dbReference type="GO" id="GO:0016491">
    <property type="term" value="F:oxidoreductase activity"/>
    <property type="evidence" value="ECO:0007669"/>
    <property type="project" value="InterPro"/>
</dbReference>
<dbReference type="AlphaFoldDB" id="A0A3E0TPS2"/>
<dbReference type="SMART" id="SM01008">
    <property type="entry name" value="Ald_Xan_dh_C"/>
    <property type="match status" value="1"/>
</dbReference>
<name>A0A3E0TPS2_9GAMM</name>
<dbReference type="InterPro" id="IPR037165">
    <property type="entry name" value="AldOxase/xan_DH_Mopterin-bd_sf"/>
</dbReference>
<organism evidence="3 4">
    <name type="scientific">Thalassotalea euphylliae</name>
    <dbReference type="NCBI Taxonomy" id="1655234"/>
    <lineage>
        <taxon>Bacteria</taxon>
        <taxon>Pseudomonadati</taxon>
        <taxon>Pseudomonadota</taxon>
        <taxon>Gammaproteobacteria</taxon>
        <taxon>Alteromonadales</taxon>
        <taxon>Colwelliaceae</taxon>
        <taxon>Thalassotalea</taxon>
    </lineage>
</organism>
<dbReference type="OrthoDB" id="9767994at2"/>
<sequence>MAENKVKNQATNRASNNHVENVSRRSFLKSLGLGSGALVLAVNFPQVSGLPKAFAAPAATKFEPSVYVHINADDTVGIIVHRSEMGQGIRTSIPMVVADELEADWQKIEVIQGLGDKKYGSQNTDGSRSIRNFYQPLREAGATARTMLEQAAANQWQVPVAECYAKANKIVHKPTGKTASFGSLVAVAATLPVPDPISLKLKSKAEFNFIGKSDIPLVDGYDIATGNTTYGYDVQLPDMEYVVIARPPVLASKLVKFDASKAKKVPGVIDVIALENLEEPPLFKPLGGVAVVAKNTWAAMQGREALVIEWENSEHANYESEAYKKALAASCDAPSAILRKAGDVEAALASADKVFAADYYVPELIHVPMEPPAATAHYHEGVFDIWACTQTPQSAQGTVAQLLNVPPEKVNINVTLLGGGFGRKSKPDFIVEAAMMSKLRGKPVKVCWTREDEIQNGYYHAVSYQKLKAGVDANHQVTAWQHNVALPTISSTFAKGADVIAFEADLGLIDMPYDIANVQCGAGKATAHTRIGWLRSVTNINQAFAVCSFADELAHEAQKDPKDYLLSLLGDDRHIDLAAQNAEYGNYGSDIKQYPIDTARYKNVVNRVAKMAHWDKPRKPGKALGIAVHRSFATYVACVAEVSEQNGKIKVDNMWFSVDCGTAVNPERIRSQMEGAAVFGISLAFYGELTAKDGVIKQTNFHDYPVARMADTPVTEIDIVENDAPPGGVGEPGVPPVAPAIANAIFALTGKRHRELPLAKQGIV</sequence>
<dbReference type="InterPro" id="IPR008274">
    <property type="entry name" value="AldOxase/xan_DH_MoCoBD1"/>
</dbReference>
<protein>
    <submittedName>
        <fullName evidence="3">Xanthine dehydrogenase family protein molybdopterin-binding subunit</fullName>
    </submittedName>
</protein>
<evidence type="ECO:0000313" key="3">
    <source>
        <dbReference type="EMBL" id="REL25975.1"/>
    </source>
</evidence>
<evidence type="ECO:0000259" key="2">
    <source>
        <dbReference type="SMART" id="SM01008"/>
    </source>
</evidence>
<dbReference type="Gene3D" id="3.30.365.10">
    <property type="entry name" value="Aldehyde oxidase/xanthine dehydrogenase, molybdopterin binding domain"/>
    <property type="match status" value="4"/>
</dbReference>
<dbReference type="Pfam" id="PF20256">
    <property type="entry name" value="MoCoBD_2"/>
    <property type="match status" value="2"/>
</dbReference>
<feature type="domain" description="Aldehyde oxidase/xanthine dehydrogenase a/b hammerhead" evidence="2">
    <location>
        <begin position="225"/>
        <end position="314"/>
    </location>
</feature>
<dbReference type="InterPro" id="IPR046867">
    <property type="entry name" value="AldOxase/xan_DH_MoCoBD2"/>
</dbReference>
<dbReference type="InterPro" id="IPR000674">
    <property type="entry name" value="Ald_Oxase/Xan_DH_a/b"/>
</dbReference>
<dbReference type="NCBIfam" id="TIGR01409">
    <property type="entry name" value="TAT_signal_seq"/>
    <property type="match status" value="1"/>
</dbReference>
<dbReference type="Gene3D" id="3.90.1170.50">
    <property type="entry name" value="Aldehyde oxidase/xanthine dehydrogenase, a/b hammerhead"/>
    <property type="match status" value="1"/>
</dbReference>
<gene>
    <name evidence="3" type="ORF">DXX93_04950</name>
</gene>
<dbReference type="PANTHER" id="PTHR47495:SF3">
    <property type="entry name" value="BLR6219 PROTEIN"/>
    <property type="match status" value="1"/>
</dbReference>
<dbReference type="InterPro" id="IPR052516">
    <property type="entry name" value="N-heterocyclic_Hydroxylase"/>
</dbReference>